<dbReference type="RefSeq" id="WP_119478914.1">
    <property type="nucleotide sequence ID" value="NZ_QXML01000009.1"/>
</dbReference>
<proteinExistence type="predicted"/>
<keyword evidence="2" id="KW-0238">DNA-binding</keyword>
<keyword evidence="3" id="KW-1185">Reference proteome</keyword>
<dbReference type="PANTHER" id="PTHR34585:SF22">
    <property type="entry name" value="HELIX-TURN-HELIX DOMAIN-CONTAINING PROTEIN"/>
    <property type="match status" value="1"/>
</dbReference>
<dbReference type="EMBL" id="QXML01000009">
    <property type="protein sequence ID" value="RIW13328.1"/>
    <property type="molecule type" value="Genomic_DNA"/>
</dbReference>
<dbReference type="SUPFAM" id="SSF46955">
    <property type="entry name" value="Putative DNA-binding domain"/>
    <property type="match status" value="1"/>
</dbReference>
<dbReference type="Pfam" id="PF12728">
    <property type="entry name" value="HTH_17"/>
    <property type="match status" value="1"/>
</dbReference>
<gene>
    <name evidence="2" type="ORF">D0X99_16250</name>
</gene>
<dbReference type="OrthoDB" id="1524679at2"/>
<organism evidence="2 3">
    <name type="scientific">Algoriphagus lacus</name>
    <dbReference type="NCBI Taxonomy" id="2056311"/>
    <lineage>
        <taxon>Bacteria</taxon>
        <taxon>Pseudomonadati</taxon>
        <taxon>Bacteroidota</taxon>
        <taxon>Cytophagia</taxon>
        <taxon>Cytophagales</taxon>
        <taxon>Cyclobacteriaceae</taxon>
        <taxon>Algoriphagus</taxon>
    </lineage>
</organism>
<feature type="domain" description="Helix-turn-helix" evidence="1">
    <location>
        <begin position="38"/>
        <end position="87"/>
    </location>
</feature>
<evidence type="ECO:0000313" key="2">
    <source>
        <dbReference type="EMBL" id="RIW13328.1"/>
    </source>
</evidence>
<comment type="caution">
    <text evidence="2">The sequence shown here is derived from an EMBL/GenBank/DDBJ whole genome shotgun (WGS) entry which is preliminary data.</text>
</comment>
<dbReference type="AlphaFoldDB" id="A0A418PNC0"/>
<evidence type="ECO:0000259" key="1">
    <source>
        <dbReference type="Pfam" id="PF12728"/>
    </source>
</evidence>
<reference evidence="2 3" key="1">
    <citation type="submission" date="2018-09" db="EMBL/GenBank/DDBJ databases">
        <authorList>
            <person name="Wang X."/>
            <person name="Du Z."/>
        </authorList>
    </citation>
    <scope>NUCLEOTIDE SEQUENCE [LARGE SCALE GENOMIC DNA]</scope>
    <source>
        <strain evidence="2 3">N3</strain>
    </source>
</reference>
<name>A0A418PNC0_9BACT</name>
<dbReference type="PANTHER" id="PTHR34585">
    <property type="match status" value="1"/>
</dbReference>
<dbReference type="GO" id="GO:0003677">
    <property type="term" value="F:DNA binding"/>
    <property type="evidence" value="ECO:0007669"/>
    <property type="project" value="UniProtKB-KW"/>
</dbReference>
<dbReference type="Proteomes" id="UP000283522">
    <property type="component" value="Unassembled WGS sequence"/>
</dbReference>
<protein>
    <submittedName>
        <fullName evidence="2">DNA-binding protein</fullName>
    </submittedName>
</protein>
<accession>A0A418PNC0</accession>
<sequence>MEIELITRADLENFKRELLTEIKTLLQPQNEIKEDLKWVKSKDVQKLLQISPGTLQTLRNRKMIPFTRLGGVIYYSQEDLKKVLEKRGDEATDFFFKKNNHRVKKVKSQSRFEK</sequence>
<evidence type="ECO:0000313" key="3">
    <source>
        <dbReference type="Proteomes" id="UP000283522"/>
    </source>
</evidence>
<dbReference type="InterPro" id="IPR041657">
    <property type="entry name" value="HTH_17"/>
</dbReference>
<dbReference type="InterPro" id="IPR009061">
    <property type="entry name" value="DNA-bd_dom_put_sf"/>
</dbReference>